<dbReference type="GO" id="GO:0032259">
    <property type="term" value="P:methylation"/>
    <property type="evidence" value="ECO:0007669"/>
    <property type="project" value="UniProtKB-KW"/>
</dbReference>
<dbReference type="PRINTS" id="PR00108">
    <property type="entry name" value="THYMDSNTHASE"/>
</dbReference>
<dbReference type="InterPro" id="IPR045097">
    <property type="entry name" value="Thymidate_synth/dCMP_Mease"/>
</dbReference>
<sequence length="368" mass="42212">MSKQQTLDLRDPNQYELYSLHCVDEQYINLGNAIMMHGTDETDPGRTEDTWRTLIGIGFQLSNTLIAFPALVSARKNWYAAVDEMCWMARGETNIGSLNSKIWNEWADEDGECGPIYGLMWRMWPDIKTFPTIESMKERQISDAEIERISKEINRMKAAGYTETQMADGRVCYEGTIDQFADALRQVMNRSRSRRIRVQAYNPAYLHMQGLPPCHTEFEFNVTKPTLYEVAQMEARQMAPAEDTLHITVTMRSNDVLLGRPFNIIGYSAMHQMIAKWAGLNVGSFTLNTTNTHLYTHHFEAFEKQREQWAVLADNMKRTGEPVVYPMLEISDDILGLTPEELLDNANAEWFQLLDYAPSPAVKGRVTK</sequence>
<evidence type="ECO:0000256" key="2">
    <source>
        <dbReference type="ARBA" id="ARBA00011947"/>
    </source>
</evidence>
<organism evidence="6 7">
    <name type="scientific">Dickeya phage vB_DsoM_AD1</name>
    <dbReference type="NCBI Taxonomy" id="2283029"/>
    <lineage>
        <taxon>Viruses</taxon>
        <taxon>Duplodnaviria</taxon>
        <taxon>Heunggongvirae</taxon>
        <taxon>Uroviricota</taxon>
        <taxon>Caudoviricetes</taxon>
        <taxon>Alexandravirus</taxon>
        <taxon>Alexandravirus AD1</taxon>
    </lineage>
</organism>
<evidence type="ECO:0000256" key="4">
    <source>
        <dbReference type="ARBA" id="ARBA00022679"/>
    </source>
</evidence>
<dbReference type="EC" id="2.1.1.45" evidence="2"/>
<evidence type="ECO:0000256" key="1">
    <source>
        <dbReference type="ARBA" id="ARBA00009972"/>
    </source>
</evidence>
<comment type="similarity">
    <text evidence="1">Belongs to the thymidylate synthase family.</text>
</comment>
<protein>
    <recommendedName>
        <fullName evidence="2">thymidylate synthase</fullName>
        <ecNumber evidence="2">2.1.1.45</ecNumber>
    </recommendedName>
</protein>
<accession>A0A384ZXX9</accession>
<name>A0A384ZXX9_9CAUD</name>
<reference evidence="6 7" key="1">
    <citation type="journal article" date="2018" name="Front. Microbiol.">
        <title>Jumbo Bacteriophages Are Represented Within an Increasing Diversity of Environmental Viruses Infecting the Emerging Phytopathogen, Dickeya solani.</title>
        <authorList>
            <person name="Day A.W."/>
            <person name="Ahn J."/>
            <person name="Salmond G.P.C."/>
        </authorList>
    </citation>
    <scope>NUCLEOTIDE SEQUENCE [LARGE SCALE GENOMIC DNA]</scope>
</reference>
<dbReference type="GO" id="GO:0004799">
    <property type="term" value="F:thymidylate synthase activity"/>
    <property type="evidence" value="ECO:0007669"/>
    <property type="project" value="UniProtKB-EC"/>
</dbReference>
<keyword evidence="3" id="KW-0489">Methyltransferase</keyword>
<dbReference type="InterPro" id="IPR036926">
    <property type="entry name" value="Thymidate_synth/dCMP_Mease_sf"/>
</dbReference>
<evidence type="ECO:0000256" key="3">
    <source>
        <dbReference type="ARBA" id="ARBA00022603"/>
    </source>
</evidence>
<dbReference type="Proteomes" id="UP000262440">
    <property type="component" value="Segment"/>
</dbReference>
<dbReference type="InterPro" id="IPR023451">
    <property type="entry name" value="Thymidate_synth/dCMP_Mease_dom"/>
</dbReference>
<evidence type="ECO:0000259" key="5">
    <source>
        <dbReference type="Pfam" id="PF00303"/>
    </source>
</evidence>
<keyword evidence="4" id="KW-0808">Transferase</keyword>
<dbReference type="Pfam" id="PF00303">
    <property type="entry name" value="Thymidylat_synt"/>
    <property type="match status" value="1"/>
</dbReference>
<dbReference type="PANTHER" id="PTHR11548">
    <property type="entry name" value="THYMIDYLATE SYNTHASE 1"/>
    <property type="match status" value="1"/>
</dbReference>
<keyword evidence="7" id="KW-1185">Reference proteome</keyword>
<dbReference type="PANTHER" id="PTHR11548:SF1">
    <property type="entry name" value="THYMIDYLATE SYNTHASE 1"/>
    <property type="match status" value="1"/>
</dbReference>
<evidence type="ECO:0000313" key="7">
    <source>
        <dbReference type="Proteomes" id="UP000262440"/>
    </source>
</evidence>
<dbReference type="InterPro" id="IPR000398">
    <property type="entry name" value="Thymidylate_synthase"/>
</dbReference>
<dbReference type="SUPFAM" id="SSF55831">
    <property type="entry name" value="Thymidylate synthase/dCMP hydroxymethylase"/>
    <property type="match status" value="1"/>
</dbReference>
<gene>
    <name evidence="6" type="ORF">AD1_043</name>
</gene>
<dbReference type="Gene3D" id="3.30.572.10">
    <property type="entry name" value="Thymidylate synthase/dCMP hydroxymethylase domain"/>
    <property type="match status" value="1"/>
</dbReference>
<proteinExistence type="inferred from homology"/>
<dbReference type="CDD" id="cd00351">
    <property type="entry name" value="TS_Pyrimidine_HMase"/>
    <property type="match status" value="1"/>
</dbReference>
<dbReference type="SMR" id="A0A384ZXX9"/>
<evidence type="ECO:0000313" key="6">
    <source>
        <dbReference type="EMBL" id="AXG67087.1"/>
    </source>
</evidence>
<dbReference type="NCBIfam" id="TIGR03284">
    <property type="entry name" value="thym_sym"/>
    <property type="match status" value="1"/>
</dbReference>
<dbReference type="EMBL" id="MH460463">
    <property type="protein sequence ID" value="AXG67087.1"/>
    <property type="molecule type" value="Genomic_DNA"/>
</dbReference>
<feature type="domain" description="Thymidylate synthase/dCMP hydroxymethylase" evidence="5">
    <location>
        <begin position="25"/>
        <end position="366"/>
    </location>
</feature>
<dbReference type="GO" id="GO:0006231">
    <property type="term" value="P:dTMP biosynthetic process"/>
    <property type="evidence" value="ECO:0007669"/>
    <property type="project" value="InterPro"/>
</dbReference>